<evidence type="ECO:0000313" key="2">
    <source>
        <dbReference type="Proteomes" id="UP000240892"/>
    </source>
</evidence>
<proteinExistence type="predicted"/>
<gene>
    <name evidence="1" type="ORF">C8256_06260</name>
</gene>
<protein>
    <submittedName>
        <fullName evidence="1">Uncharacterized protein</fullName>
    </submittedName>
</protein>
<name>A0A2T2Y5V1_9ENTR</name>
<comment type="caution">
    <text evidence="1">The sequence shown here is derived from an EMBL/GenBank/DDBJ whole genome shotgun (WGS) entry which is preliminary data.</text>
</comment>
<organism evidence="1 2">
    <name type="scientific">Kluyvera genomosp. 2</name>
    <dbReference type="NCBI Taxonomy" id="2774054"/>
    <lineage>
        <taxon>Bacteria</taxon>
        <taxon>Pseudomonadati</taxon>
        <taxon>Pseudomonadota</taxon>
        <taxon>Gammaproteobacteria</taxon>
        <taxon>Enterobacterales</taxon>
        <taxon>Enterobacteriaceae</taxon>
        <taxon>Kluyvera</taxon>
    </lineage>
</organism>
<dbReference type="EMBL" id="PYHO01000003">
    <property type="protein sequence ID" value="PSR47914.1"/>
    <property type="molecule type" value="Genomic_DNA"/>
</dbReference>
<dbReference type="Proteomes" id="UP000240892">
    <property type="component" value="Unassembled WGS sequence"/>
</dbReference>
<evidence type="ECO:0000313" key="1">
    <source>
        <dbReference type="EMBL" id="PSR47914.1"/>
    </source>
</evidence>
<reference evidence="1 2" key="1">
    <citation type="submission" date="2018-03" db="EMBL/GenBank/DDBJ databases">
        <title>First report of an OXA-48+CTX-M-M-producing Kluyvera ascorbata clone recovered from patients admitted in a University Hospital in Madrid, Spain.</title>
        <authorList>
            <person name="Hernandez-Garcia M."/>
            <person name="Leon-Sampedro R."/>
            <person name="Perez-Viso B."/>
            <person name="Morosini M.I."/>
            <person name="Lopez-Fresnena N."/>
            <person name="Coque T.M."/>
            <person name="Bonten M."/>
            <person name="Malhotra-Kumar S."/>
            <person name="Ruiz-Garbajosa P."/>
            <person name="Canton R."/>
        </authorList>
    </citation>
    <scope>NUCLEOTIDE SEQUENCE [LARGE SCALE GENOMIC DNA]</scope>
    <source>
        <strain evidence="1 2">KA2</strain>
    </source>
</reference>
<keyword evidence="2" id="KW-1185">Reference proteome</keyword>
<sequence>MLRGNIEEGVKNQVEMPKWRMIIVSKKKARERRKRLTQAALTAIRSRRDIAPAHDGVWPIA</sequence>
<accession>A0A2T2Y5V1</accession>
<dbReference type="AlphaFoldDB" id="A0A2T2Y5V1"/>